<dbReference type="InterPro" id="IPR038695">
    <property type="entry name" value="Saro_0823-like_sf"/>
</dbReference>
<sequence length="137" mass="14254">MTGSPQAAPFVITCRGRVLCAQCTVARTSRQRLRGLIGRPLPAGGGLLIVPCASVHTAFMRRAIDVVFLDRAGCVLRVVPALGPWRVVACRGSRAVLELPAGTCTAVGVAAGVTLRSAGAELPGRRNGWAGRSGRPR</sequence>
<organism evidence="1">
    <name type="scientific">Paraconexibacter sp. AEG42_29</name>
    <dbReference type="NCBI Taxonomy" id="2997339"/>
    <lineage>
        <taxon>Bacteria</taxon>
        <taxon>Bacillati</taxon>
        <taxon>Actinomycetota</taxon>
        <taxon>Thermoleophilia</taxon>
        <taxon>Solirubrobacterales</taxon>
        <taxon>Paraconexibacteraceae</taxon>
        <taxon>Paraconexibacter</taxon>
    </lineage>
</organism>
<reference evidence="1" key="1">
    <citation type="submission" date="2022-12" db="EMBL/GenBank/DDBJ databases">
        <title>Paraconexibacter alkalitolerans sp. nov. and Baekduia alba sp. nov., isolated from soil and emended description of the genera Paraconexibacter (Chun et al., 2020) and Baekduia (An et al., 2020).</title>
        <authorList>
            <person name="Vieira S."/>
            <person name="Huber K.J."/>
            <person name="Geppert A."/>
            <person name="Wolf J."/>
            <person name="Neumann-Schaal M."/>
            <person name="Muesken M."/>
            <person name="Overmann J."/>
        </authorList>
    </citation>
    <scope>NUCLEOTIDE SEQUENCE</scope>
    <source>
        <strain evidence="1">AEG42_29</strain>
    </source>
</reference>
<dbReference type="Gene3D" id="2.60.120.1140">
    <property type="entry name" value="Protein of unknown function DUF192"/>
    <property type="match status" value="1"/>
</dbReference>
<dbReference type="PANTHER" id="PTHR37953:SF1">
    <property type="entry name" value="UPF0127 PROTEIN MJ1496"/>
    <property type="match status" value="1"/>
</dbReference>
<dbReference type="EMBL" id="CP114014">
    <property type="protein sequence ID" value="XAY08326.1"/>
    <property type="molecule type" value="Genomic_DNA"/>
</dbReference>
<name>A0AAU7B383_9ACTN</name>
<proteinExistence type="predicted"/>
<dbReference type="KEGG" id="parq:DSM112329_05226"/>
<evidence type="ECO:0008006" key="2">
    <source>
        <dbReference type="Google" id="ProtNLM"/>
    </source>
</evidence>
<accession>A0AAU7B383</accession>
<dbReference type="InterPro" id="IPR003795">
    <property type="entry name" value="DUF192"/>
</dbReference>
<gene>
    <name evidence="1" type="ORF">DSM112329_05226</name>
</gene>
<dbReference type="Pfam" id="PF02643">
    <property type="entry name" value="DUF192"/>
    <property type="match status" value="1"/>
</dbReference>
<protein>
    <recommendedName>
        <fullName evidence="2">DUF192 domain-containing protein</fullName>
    </recommendedName>
</protein>
<dbReference type="AlphaFoldDB" id="A0AAU7B383"/>
<dbReference type="RefSeq" id="WP_354699509.1">
    <property type="nucleotide sequence ID" value="NZ_CP114014.1"/>
</dbReference>
<evidence type="ECO:0000313" key="1">
    <source>
        <dbReference type="EMBL" id="XAY08326.1"/>
    </source>
</evidence>
<dbReference type="PANTHER" id="PTHR37953">
    <property type="entry name" value="UPF0127 PROTEIN MJ1496"/>
    <property type="match status" value="1"/>
</dbReference>